<feature type="region of interest" description="Disordered" evidence="3">
    <location>
        <begin position="347"/>
        <end position="377"/>
    </location>
</feature>
<dbReference type="SMART" id="SM00365">
    <property type="entry name" value="LRR_SD22"/>
    <property type="match status" value="3"/>
</dbReference>
<feature type="compositionally biased region" description="Low complexity" evidence="3">
    <location>
        <begin position="352"/>
        <end position="362"/>
    </location>
</feature>
<organism evidence="5 6">
    <name type="scientific">Paraburkholderia terricola</name>
    <dbReference type="NCBI Taxonomy" id="169427"/>
    <lineage>
        <taxon>Bacteria</taxon>
        <taxon>Pseudomonadati</taxon>
        <taxon>Pseudomonadota</taxon>
        <taxon>Betaproteobacteria</taxon>
        <taxon>Burkholderiales</taxon>
        <taxon>Burkholderiaceae</taxon>
        <taxon>Paraburkholderia</taxon>
    </lineage>
</organism>
<dbReference type="PANTHER" id="PTHR48051:SF54">
    <property type="entry name" value="LEUCINE-RICH REPEAT-CONTAINING PROTEIN"/>
    <property type="match status" value="1"/>
</dbReference>
<feature type="domain" description="Disease resistance R13L4/SHOC-2-like LRR" evidence="4">
    <location>
        <begin position="99"/>
        <end position="169"/>
    </location>
</feature>
<dbReference type="GO" id="GO:0005737">
    <property type="term" value="C:cytoplasm"/>
    <property type="evidence" value="ECO:0007669"/>
    <property type="project" value="TreeGrafter"/>
</dbReference>
<gene>
    <name evidence="5" type="ORF">SAMN05192548_102190</name>
</gene>
<reference evidence="5 6" key="1">
    <citation type="submission" date="2016-11" db="EMBL/GenBank/DDBJ databases">
        <authorList>
            <person name="Jaros S."/>
            <person name="Januszkiewicz K."/>
            <person name="Wedrychowicz H."/>
        </authorList>
    </citation>
    <scope>NUCLEOTIDE SEQUENCE [LARGE SCALE GENOMIC DNA]</scope>
    <source>
        <strain evidence="5 6">LMG 20594</strain>
    </source>
</reference>
<dbReference type="SMART" id="SM00369">
    <property type="entry name" value="LRR_TYP"/>
    <property type="match status" value="5"/>
</dbReference>
<keyword evidence="1" id="KW-0433">Leucine-rich repeat</keyword>
<dbReference type="AlphaFoldDB" id="A0A1M6SA36"/>
<proteinExistence type="predicted"/>
<name>A0A1M6SA36_9BURK</name>
<keyword evidence="2" id="KW-0677">Repeat</keyword>
<feature type="compositionally biased region" description="Low complexity" evidence="3">
    <location>
        <begin position="553"/>
        <end position="562"/>
    </location>
</feature>
<protein>
    <submittedName>
        <fullName evidence="5">Leucine rich repeat-containing protein</fullName>
    </submittedName>
</protein>
<dbReference type="InterPro" id="IPR001611">
    <property type="entry name" value="Leu-rich_rpt"/>
</dbReference>
<dbReference type="Proteomes" id="UP000184395">
    <property type="component" value="Unassembled WGS sequence"/>
</dbReference>
<sequence>MKNAKLSGLLCGANMIDCMPHAPQARDARAPRPGVPGGRRPSLSQLREGGPLSALGPRRPPGFKEGLDDWKGRATGPEQQRAKATELMENAHADGKEVLALSQLGLTRLPSQIGALKKLQLLDLSNNKLTRLPASIGELEKLTRLFVDSNELESLPDEIQNLSQLKRFSAAGNRLSQLPESMHKLERLSSVDLKSNQIWTLPPGWAELLTRLRRLDLSDNQLKQLPELPGNDAAGARDDVRGKTLDVDLSNNGIATLPIGYGSFRYHAQFDNHTLVNVARTIVVRTANTRIREGLVAAGRLASGRGVSAHEAQMFARQSRMSARGKAPIAEDDASLGSFGDYVRRHGEPGQAAPFERSPEAAAEPERGELGEQPEWTKPGGMCGPGEVADLFAALGAPRAGKAGAGFMNMLAAELRSLPESQRAAVLTQLAAVPPAVLEAELARMQTGWQGGAAMPWPLPAAPRFPTQTVPPFGAQPGQHFVPPLGTWPAQQFAPPVAAQSESSGVRPPPGGTSDAWGSLKQPWSDDAAPPWASARTNRSGVPQNDADRWARPRWAAPAAQQEADEPEMNGAYSSWTHEFDGYAWTSPPKATITAQLVLQTEPEQPDILTTLERFMRMVNGDPAQ</sequence>
<evidence type="ECO:0000313" key="6">
    <source>
        <dbReference type="Proteomes" id="UP000184395"/>
    </source>
</evidence>
<evidence type="ECO:0000259" key="4">
    <source>
        <dbReference type="Pfam" id="PF23598"/>
    </source>
</evidence>
<feature type="region of interest" description="Disordered" evidence="3">
    <location>
        <begin position="485"/>
        <end position="573"/>
    </location>
</feature>
<dbReference type="PANTHER" id="PTHR48051">
    <property type="match status" value="1"/>
</dbReference>
<dbReference type="PRINTS" id="PR00019">
    <property type="entry name" value="LEURICHRPT"/>
</dbReference>
<dbReference type="InterPro" id="IPR050216">
    <property type="entry name" value="LRR_domain-containing"/>
</dbReference>
<evidence type="ECO:0000256" key="2">
    <source>
        <dbReference type="ARBA" id="ARBA00022737"/>
    </source>
</evidence>
<evidence type="ECO:0000313" key="5">
    <source>
        <dbReference type="EMBL" id="SHK41561.1"/>
    </source>
</evidence>
<feature type="compositionally biased region" description="Low complexity" evidence="3">
    <location>
        <begin position="489"/>
        <end position="500"/>
    </location>
</feature>
<evidence type="ECO:0000256" key="3">
    <source>
        <dbReference type="SAM" id="MobiDB-lite"/>
    </source>
</evidence>
<dbReference type="EMBL" id="FRAB01000021">
    <property type="protein sequence ID" value="SHK41561.1"/>
    <property type="molecule type" value="Genomic_DNA"/>
</dbReference>
<dbReference type="Pfam" id="PF23598">
    <property type="entry name" value="LRR_14"/>
    <property type="match status" value="1"/>
</dbReference>
<dbReference type="InterPro" id="IPR055414">
    <property type="entry name" value="LRR_R13L4/SHOC2-like"/>
</dbReference>
<dbReference type="SUPFAM" id="SSF52058">
    <property type="entry name" value="L domain-like"/>
    <property type="match status" value="1"/>
</dbReference>
<dbReference type="SMART" id="SM00364">
    <property type="entry name" value="LRR_BAC"/>
    <property type="match status" value="4"/>
</dbReference>
<dbReference type="InterPro" id="IPR003591">
    <property type="entry name" value="Leu-rich_rpt_typical-subtyp"/>
</dbReference>
<evidence type="ECO:0000256" key="1">
    <source>
        <dbReference type="ARBA" id="ARBA00022614"/>
    </source>
</evidence>
<dbReference type="InterPro" id="IPR032675">
    <property type="entry name" value="LRR_dom_sf"/>
</dbReference>
<dbReference type="Pfam" id="PF13855">
    <property type="entry name" value="LRR_8"/>
    <property type="match status" value="1"/>
</dbReference>
<accession>A0A1M6SA36</accession>
<feature type="region of interest" description="Disordered" evidence="3">
    <location>
        <begin position="24"/>
        <end position="78"/>
    </location>
</feature>
<dbReference type="STRING" id="169427.SAMN05192548_102190"/>
<dbReference type="Gene3D" id="3.80.10.10">
    <property type="entry name" value="Ribonuclease Inhibitor"/>
    <property type="match status" value="1"/>
</dbReference>
<dbReference type="PROSITE" id="PS51450">
    <property type="entry name" value="LRR"/>
    <property type="match status" value="2"/>
</dbReference>